<dbReference type="RefSeq" id="WP_054728180.1">
    <property type="nucleotide sequence ID" value="NZ_CP009429.1"/>
</dbReference>
<gene>
    <name evidence="1" type="ORF">ATM17_07675</name>
</gene>
<reference evidence="2" key="1">
    <citation type="submission" date="2015-11" db="EMBL/GenBank/DDBJ databases">
        <title>Complete genome sequence of a polyethylene-glycol degrader Sphingopyxis macrogoltabida 203N (NBRC 111659).</title>
        <authorList>
            <person name="Yoshiyuki O."/>
            <person name="Shouta N."/>
            <person name="Nagata Y."/>
            <person name="Numata M."/>
            <person name="Tsuchikane K."/>
            <person name="Hosoyama A."/>
            <person name="Yamazoe A."/>
            <person name="Tsuda M."/>
            <person name="Fujita N."/>
            <person name="Kawai F."/>
        </authorList>
    </citation>
    <scope>NUCLEOTIDE SEQUENCE [LARGE SCALE GENOMIC DNA]</scope>
    <source>
        <strain evidence="2">203N</strain>
    </source>
</reference>
<accession>A0AAC9FFA9</accession>
<organism evidence="1 2">
    <name type="scientific">Sphingopyxis macrogoltabida</name>
    <name type="common">Sphingomonas macrogoltabidus</name>
    <dbReference type="NCBI Taxonomy" id="33050"/>
    <lineage>
        <taxon>Bacteria</taxon>
        <taxon>Pseudomonadati</taxon>
        <taxon>Pseudomonadota</taxon>
        <taxon>Alphaproteobacteria</taxon>
        <taxon>Sphingomonadales</taxon>
        <taxon>Sphingomonadaceae</taxon>
        <taxon>Sphingopyxis</taxon>
    </lineage>
</organism>
<name>A0AAC9FFA9_SPHMC</name>
<keyword evidence="2" id="KW-1185">Reference proteome</keyword>
<sequence length="247" mass="25677">MTTASLSMLFDHWPIGSGAAHGRLTALLRASGAGDAALASDTLGARNRRLIALHDDWVGGAIEAQVACTACATMNSFAVPKDAMRALPPAQDGLVTVPYGGRELAYRVPTMADIEAVGDAADVRLAMLDRCAAGPVRVAAADLDAAALDAIETAFDRADPLASIVVESACSECGVALAASVDLAAFVATDLDRLHAALLRDVDMIASAYGWGESAILALPAERRARYVAMIADRRAAPVARQRVRPL</sequence>
<protein>
    <recommendedName>
        <fullName evidence="3">Phage baseplate protein</fullName>
    </recommendedName>
</protein>
<reference evidence="1 2" key="2">
    <citation type="journal article" date="2016" name="Genome Announc.">
        <title>Complete Genome Sequence of Sphingopyxis macrogoltabida Strain 203N (NBRC 111659), a Polyethylene Glycol Degrader.</title>
        <authorList>
            <person name="Ohtsubo Y."/>
            <person name="Nonoyama S."/>
            <person name="Nagata Y."/>
            <person name="Numata M."/>
            <person name="Tsuchikane K."/>
            <person name="Hosoyama A."/>
            <person name="Yamazoe A."/>
            <person name="Tsuda M."/>
            <person name="Fujita N."/>
            <person name="Kawai F."/>
        </authorList>
    </citation>
    <scope>NUCLEOTIDE SEQUENCE [LARGE SCALE GENOMIC DNA]</scope>
    <source>
        <strain evidence="1 2">203N</strain>
    </source>
</reference>
<evidence type="ECO:0000313" key="1">
    <source>
        <dbReference type="EMBL" id="AMU88921.1"/>
    </source>
</evidence>
<dbReference type="EMBL" id="CP013344">
    <property type="protein sequence ID" value="AMU88921.1"/>
    <property type="molecule type" value="Genomic_DNA"/>
</dbReference>
<evidence type="ECO:0000313" key="2">
    <source>
        <dbReference type="Proteomes" id="UP000076088"/>
    </source>
</evidence>
<dbReference type="AlphaFoldDB" id="A0AAC9FFA9"/>
<dbReference type="Proteomes" id="UP000076088">
    <property type="component" value="Chromosome"/>
</dbReference>
<evidence type="ECO:0008006" key="3">
    <source>
        <dbReference type="Google" id="ProtNLM"/>
    </source>
</evidence>
<proteinExistence type="predicted"/>